<keyword evidence="5" id="KW-0574">Periplasm</keyword>
<dbReference type="RefSeq" id="WP_147847576.1">
    <property type="nucleotide sequence ID" value="NZ_VDUZ01000014.1"/>
</dbReference>
<keyword evidence="7" id="KW-1185">Reference proteome</keyword>
<evidence type="ECO:0000256" key="4">
    <source>
        <dbReference type="ARBA" id="ARBA00022729"/>
    </source>
</evidence>
<evidence type="ECO:0000256" key="2">
    <source>
        <dbReference type="ARBA" id="ARBA00008520"/>
    </source>
</evidence>
<keyword evidence="3" id="KW-0813">Transport</keyword>
<comment type="similarity">
    <text evidence="2">Belongs to the bacterial solute-binding protein 1 family.</text>
</comment>
<accession>A0A5C8PMW9</accession>
<dbReference type="GO" id="GO:0030976">
    <property type="term" value="F:thiamine pyrophosphate binding"/>
    <property type="evidence" value="ECO:0007669"/>
    <property type="project" value="TreeGrafter"/>
</dbReference>
<gene>
    <name evidence="6" type="ORF">FHP25_14050</name>
</gene>
<proteinExistence type="inferred from homology"/>
<dbReference type="InterPro" id="IPR006059">
    <property type="entry name" value="SBP"/>
</dbReference>
<dbReference type="GO" id="GO:0030288">
    <property type="term" value="C:outer membrane-bounded periplasmic space"/>
    <property type="evidence" value="ECO:0007669"/>
    <property type="project" value="TreeGrafter"/>
</dbReference>
<protein>
    <submittedName>
        <fullName evidence="6">Extracellular solute-binding protein</fullName>
    </submittedName>
</protein>
<evidence type="ECO:0000313" key="6">
    <source>
        <dbReference type="EMBL" id="TXL75362.1"/>
    </source>
</evidence>
<dbReference type="Gene3D" id="3.40.190.10">
    <property type="entry name" value="Periplasmic binding protein-like II"/>
    <property type="match status" value="2"/>
</dbReference>
<evidence type="ECO:0000256" key="5">
    <source>
        <dbReference type="ARBA" id="ARBA00022764"/>
    </source>
</evidence>
<dbReference type="OrthoDB" id="9815444at2"/>
<evidence type="ECO:0000313" key="7">
    <source>
        <dbReference type="Proteomes" id="UP000321638"/>
    </source>
</evidence>
<sequence length="353" mass="39018">MKRRTFIASGVGAAAGATLLGGPVAAQSKEVIIATTAGLMERSLQEHFYRRFEKEQGIRVRSVPIELPDQWARAVAAGRSGGPAPFDIVTATPPDLIQHKDILLPIDCAKQETITKNALPNSCFPNGLMRTGGGMVMLWNGKNFPAGKEPQSWADFFDIAKFPGPRTLPDTGDREWWVPVMALLADGVPADKLFPLDLDRAYRKLDALKPSVAAWWKSGDNSMQILRGGEAVMAMVYSSRAVPLTKNEGFNFTWNQAIRDVGNWAILKNAPNAANALAFLNFFTTTPEEHVPFSAKVSFDSNNAAAANLIPPGERRFRPSWPDNWSKLVVADYEWIAAHRAAMRERWISWLTR</sequence>
<dbReference type="PANTHER" id="PTHR30006">
    <property type="entry name" value="THIAMINE-BINDING PERIPLASMIC PROTEIN-RELATED"/>
    <property type="match status" value="1"/>
</dbReference>
<dbReference type="SUPFAM" id="SSF53850">
    <property type="entry name" value="Periplasmic binding protein-like II"/>
    <property type="match status" value="1"/>
</dbReference>
<organism evidence="6 7">
    <name type="scientific">Vineibacter terrae</name>
    <dbReference type="NCBI Taxonomy" id="2586908"/>
    <lineage>
        <taxon>Bacteria</taxon>
        <taxon>Pseudomonadati</taxon>
        <taxon>Pseudomonadota</taxon>
        <taxon>Alphaproteobacteria</taxon>
        <taxon>Hyphomicrobiales</taxon>
        <taxon>Vineibacter</taxon>
    </lineage>
</organism>
<name>A0A5C8PMW9_9HYPH</name>
<dbReference type="EMBL" id="VDUZ01000014">
    <property type="protein sequence ID" value="TXL75362.1"/>
    <property type="molecule type" value="Genomic_DNA"/>
</dbReference>
<dbReference type="Pfam" id="PF13416">
    <property type="entry name" value="SBP_bac_8"/>
    <property type="match status" value="1"/>
</dbReference>
<comment type="caution">
    <text evidence="6">The sequence shown here is derived from an EMBL/GenBank/DDBJ whole genome shotgun (WGS) entry which is preliminary data.</text>
</comment>
<dbReference type="GO" id="GO:0015888">
    <property type="term" value="P:thiamine transport"/>
    <property type="evidence" value="ECO:0007669"/>
    <property type="project" value="TreeGrafter"/>
</dbReference>
<evidence type="ECO:0000256" key="1">
    <source>
        <dbReference type="ARBA" id="ARBA00004418"/>
    </source>
</evidence>
<dbReference type="PANTHER" id="PTHR30006:SF3">
    <property type="entry name" value="THIAMINE-BINDING PERIPLASMIC PROTEIN"/>
    <property type="match status" value="1"/>
</dbReference>
<reference evidence="6 7" key="1">
    <citation type="submission" date="2019-06" db="EMBL/GenBank/DDBJ databases">
        <title>New taxonomy in bacterial strain CC-CFT640, isolated from vineyard.</title>
        <authorList>
            <person name="Lin S.-Y."/>
            <person name="Tsai C.-F."/>
            <person name="Young C.-C."/>
        </authorList>
    </citation>
    <scope>NUCLEOTIDE SEQUENCE [LARGE SCALE GENOMIC DNA]</scope>
    <source>
        <strain evidence="6 7">CC-CFT640</strain>
    </source>
</reference>
<dbReference type="GO" id="GO:0030975">
    <property type="term" value="F:thiamine binding"/>
    <property type="evidence" value="ECO:0007669"/>
    <property type="project" value="TreeGrafter"/>
</dbReference>
<dbReference type="AlphaFoldDB" id="A0A5C8PMW9"/>
<evidence type="ECO:0000256" key="3">
    <source>
        <dbReference type="ARBA" id="ARBA00022448"/>
    </source>
</evidence>
<keyword evidence="4" id="KW-0732">Signal</keyword>
<comment type="subcellular location">
    <subcellularLocation>
        <location evidence="1">Periplasm</location>
    </subcellularLocation>
</comment>
<dbReference type="Proteomes" id="UP000321638">
    <property type="component" value="Unassembled WGS sequence"/>
</dbReference>